<dbReference type="RefSeq" id="WP_092564040.1">
    <property type="nucleotide sequence ID" value="NZ_FOYZ01000021.1"/>
</dbReference>
<gene>
    <name evidence="1" type="ORF">SAMN05661086_03566</name>
</gene>
<accession>A0A1I6LUJ5</accession>
<dbReference type="STRING" id="37658.SAMN05661086_03566"/>
<proteinExistence type="predicted"/>
<reference evidence="1 2" key="1">
    <citation type="submission" date="2016-10" db="EMBL/GenBank/DDBJ databases">
        <authorList>
            <person name="de Groot N.N."/>
        </authorList>
    </citation>
    <scope>NUCLEOTIDE SEQUENCE [LARGE SCALE GENOMIC DNA]</scope>
    <source>
        <strain evidence="1 2">743A</strain>
    </source>
</reference>
<dbReference type="Proteomes" id="UP000199659">
    <property type="component" value="Unassembled WGS sequence"/>
</dbReference>
<evidence type="ECO:0000313" key="1">
    <source>
        <dbReference type="EMBL" id="SFS06952.1"/>
    </source>
</evidence>
<protein>
    <submittedName>
        <fullName evidence="1">Uncharacterized protein</fullName>
    </submittedName>
</protein>
<sequence>MKKVQKSLKTKLTVTFILFALILSLPVSIYSYVRYKNTQAAHYKSLALNTAETVVLLVNSDKIAKYYNTLKTDYEYWDVLEILNNVKEKQKAAHLYIVVPDKQEGLSAE</sequence>
<dbReference type="EMBL" id="FOYZ01000021">
    <property type="protein sequence ID" value="SFS06952.1"/>
    <property type="molecule type" value="Genomic_DNA"/>
</dbReference>
<name>A0A1I6LUJ5_9FIRM</name>
<organism evidence="1 2">
    <name type="scientific">Anaeromicropila populeti</name>
    <dbReference type="NCBI Taxonomy" id="37658"/>
    <lineage>
        <taxon>Bacteria</taxon>
        <taxon>Bacillati</taxon>
        <taxon>Bacillota</taxon>
        <taxon>Clostridia</taxon>
        <taxon>Lachnospirales</taxon>
        <taxon>Lachnospiraceae</taxon>
        <taxon>Anaeromicropila</taxon>
    </lineage>
</organism>
<keyword evidence="2" id="KW-1185">Reference proteome</keyword>
<evidence type="ECO:0000313" key="2">
    <source>
        <dbReference type="Proteomes" id="UP000199659"/>
    </source>
</evidence>
<dbReference type="AlphaFoldDB" id="A0A1I6LUJ5"/>